<dbReference type="EMBL" id="JARAOO010000002">
    <property type="protein sequence ID" value="KAJ7979303.1"/>
    <property type="molecule type" value="Genomic_DNA"/>
</dbReference>
<name>A0AAD7QD45_QUISA</name>
<comment type="caution">
    <text evidence="1">The sequence shown here is derived from an EMBL/GenBank/DDBJ whole genome shotgun (WGS) entry which is preliminary data.</text>
</comment>
<dbReference type="AlphaFoldDB" id="A0AAD7QD45"/>
<accession>A0AAD7QD45</accession>
<proteinExistence type="predicted"/>
<keyword evidence="2" id="KW-1185">Reference proteome</keyword>
<dbReference type="KEGG" id="qsa:O6P43_002717"/>
<evidence type="ECO:0000313" key="2">
    <source>
        <dbReference type="Proteomes" id="UP001163823"/>
    </source>
</evidence>
<organism evidence="1 2">
    <name type="scientific">Quillaja saponaria</name>
    <name type="common">Soap bark tree</name>
    <dbReference type="NCBI Taxonomy" id="32244"/>
    <lineage>
        <taxon>Eukaryota</taxon>
        <taxon>Viridiplantae</taxon>
        <taxon>Streptophyta</taxon>
        <taxon>Embryophyta</taxon>
        <taxon>Tracheophyta</taxon>
        <taxon>Spermatophyta</taxon>
        <taxon>Magnoliopsida</taxon>
        <taxon>eudicotyledons</taxon>
        <taxon>Gunneridae</taxon>
        <taxon>Pentapetalae</taxon>
        <taxon>rosids</taxon>
        <taxon>fabids</taxon>
        <taxon>Fabales</taxon>
        <taxon>Quillajaceae</taxon>
        <taxon>Quillaja</taxon>
    </lineage>
</organism>
<sequence length="152" mass="16988">MFSRGNNIFLSSRSGRIGSSSFIEDKCLFQLEEGKPENLQVMVEPAVRDALRTALEDHTIFCRDGCTGNCVNLDRCYGSGFLETHANYDPDVSISDDILDSSFTRMMLYIWESSLLTEIKLLFQYDPQDASLPAAAPPNTLELPCPRPISNL</sequence>
<reference evidence="1" key="1">
    <citation type="journal article" date="2023" name="Science">
        <title>Elucidation of the pathway for biosynthesis of saponin adjuvants from the soapbark tree.</title>
        <authorList>
            <person name="Reed J."/>
            <person name="Orme A."/>
            <person name="El-Demerdash A."/>
            <person name="Owen C."/>
            <person name="Martin L.B.B."/>
            <person name="Misra R.C."/>
            <person name="Kikuchi S."/>
            <person name="Rejzek M."/>
            <person name="Martin A.C."/>
            <person name="Harkess A."/>
            <person name="Leebens-Mack J."/>
            <person name="Louveau T."/>
            <person name="Stephenson M.J."/>
            <person name="Osbourn A."/>
        </authorList>
    </citation>
    <scope>NUCLEOTIDE SEQUENCE</scope>
    <source>
        <strain evidence="1">S10</strain>
    </source>
</reference>
<protein>
    <submittedName>
        <fullName evidence="1">Uncharacterized protein</fullName>
    </submittedName>
</protein>
<evidence type="ECO:0000313" key="1">
    <source>
        <dbReference type="EMBL" id="KAJ7979303.1"/>
    </source>
</evidence>
<gene>
    <name evidence="1" type="ORF">O6P43_002717</name>
</gene>
<dbReference type="Proteomes" id="UP001163823">
    <property type="component" value="Chromosome 2"/>
</dbReference>